<dbReference type="EMBL" id="QPMK01000015">
    <property type="protein sequence ID" value="RDD65045.1"/>
    <property type="molecule type" value="Genomic_DNA"/>
</dbReference>
<evidence type="ECO:0000256" key="4">
    <source>
        <dbReference type="ARBA" id="ARBA00022519"/>
    </source>
</evidence>
<evidence type="ECO:0000259" key="12">
    <source>
        <dbReference type="PROSITE" id="PS51194"/>
    </source>
</evidence>
<dbReference type="GO" id="GO:0043952">
    <property type="term" value="P:protein transport by the Sec complex"/>
    <property type="evidence" value="ECO:0007669"/>
    <property type="project" value="TreeGrafter"/>
</dbReference>
<evidence type="ECO:0000256" key="5">
    <source>
        <dbReference type="ARBA" id="ARBA00022741"/>
    </source>
</evidence>
<evidence type="ECO:0000256" key="8">
    <source>
        <dbReference type="ARBA" id="ARBA00022967"/>
    </source>
</evidence>
<evidence type="ECO:0000313" key="14">
    <source>
        <dbReference type="EMBL" id="RDD65045.1"/>
    </source>
</evidence>
<evidence type="ECO:0000256" key="6">
    <source>
        <dbReference type="ARBA" id="ARBA00022840"/>
    </source>
</evidence>
<keyword evidence="3" id="KW-0963">Cytoplasm</keyword>
<dbReference type="GO" id="GO:0005524">
    <property type="term" value="F:ATP binding"/>
    <property type="evidence" value="ECO:0007669"/>
    <property type="project" value="UniProtKB-KW"/>
</dbReference>
<dbReference type="InterPro" id="IPR044722">
    <property type="entry name" value="SecA_SF2_C"/>
</dbReference>
<keyword evidence="5" id="KW-0547">Nucleotide-binding</keyword>
<reference evidence="14 15" key="1">
    <citation type="submission" date="2018-07" db="EMBL/GenBank/DDBJ databases">
        <title>Thalassococcus profundi sp. nov., a marine bacterium isolated from deep seawater of Okinawa Trough.</title>
        <authorList>
            <person name="Yu M."/>
        </authorList>
    </citation>
    <scope>NUCLEOTIDE SEQUENCE [LARGE SCALE GENOMIC DNA]</scope>
    <source>
        <strain evidence="14 15">WRAS1</strain>
    </source>
</reference>
<keyword evidence="1" id="KW-0813">Transport</keyword>
<dbReference type="InterPro" id="IPR001650">
    <property type="entry name" value="Helicase_C-like"/>
</dbReference>
<dbReference type="InterPro" id="IPR014018">
    <property type="entry name" value="SecA_motor_DEAD"/>
</dbReference>
<keyword evidence="2" id="KW-1003">Cell membrane</keyword>
<dbReference type="SUPFAM" id="SSF52540">
    <property type="entry name" value="P-loop containing nucleoside triphosphate hydrolases"/>
    <property type="match status" value="2"/>
</dbReference>
<dbReference type="SUPFAM" id="SSF81767">
    <property type="entry name" value="Pre-protein crosslinking domain of SecA"/>
    <property type="match status" value="1"/>
</dbReference>
<dbReference type="SMART" id="SM00958">
    <property type="entry name" value="SecA_PP_bind"/>
    <property type="match status" value="1"/>
</dbReference>
<evidence type="ECO:0000259" key="13">
    <source>
        <dbReference type="PROSITE" id="PS51196"/>
    </source>
</evidence>
<evidence type="ECO:0000256" key="2">
    <source>
        <dbReference type="ARBA" id="ARBA00022475"/>
    </source>
</evidence>
<dbReference type="PROSITE" id="PS51196">
    <property type="entry name" value="SECA_MOTOR_DEAD"/>
    <property type="match status" value="1"/>
</dbReference>
<dbReference type="GO" id="GO:0005829">
    <property type="term" value="C:cytosol"/>
    <property type="evidence" value="ECO:0007669"/>
    <property type="project" value="TreeGrafter"/>
</dbReference>
<dbReference type="GO" id="GO:0005886">
    <property type="term" value="C:plasma membrane"/>
    <property type="evidence" value="ECO:0007669"/>
    <property type="project" value="TreeGrafter"/>
</dbReference>
<evidence type="ECO:0000256" key="3">
    <source>
        <dbReference type="ARBA" id="ARBA00022490"/>
    </source>
</evidence>
<dbReference type="SMART" id="SM00957">
    <property type="entry name" value="SecA_DEAD"/>
    <property type="match status" value="1"/>
</dbReference>
<dbReference type="RefSeq" id="WP_114512081.1">
    <property type="nucleotide sequence ID" value="NZ_QPMK01000015.1"/>
</dbReference>
<feature type="domain" description="SecA family profile" evidence="13">
    <location>
        <begin position="45"/>
        <end position="633"/>
    </location>
</feature>
<keyword evidence="15" id="KW-1185">Reference proteome</keyword>
<evidence type="ECO:0000256" key="7">
    <source>
        <dbReference type="ARBA" id="ARBA00022927"/>
    </source>
</evidence>
<dbReference type="PANTHER" id="PTHR30612">
    <property type="entry name" value="SECA INNER MEMBRANE COMPONENT OF SEC PROTEIN SECRETION SYSTEM"/>
    <property type="match status" value="1"/>
</dbReference>
<dbReference type="AlphaFoldDB" id="A0A369TKW3"/>
<sequence>MSDLSAPPTGLGAHAARLPRLRELRQMARAGEDDRPTDWRYHLTAVSDRAVGVLRDPLLRLRLRQAAARARRHARRHMEGDVADLSAALAELAPKLRQGRAFDARTCRALGIIAAVMQATHGLKPFPSQLMGALALYSGRLVEMETGSGKTLTAALAAALAALAGEDVHVVTANDYLAARDHAQFEPFFNAMGLSTGLIMHSVPPPDRGPLYRARVIYASNKEIAFDYLRNRIVLGGARAAVRLSLEAVNGAGARALGLTMNGLPFAIVDEADSVLIDECRTPLIISETGAPDPDWPRDAIALAGTLAEGRDYTVDRERRHVTLTPRGETRLAEAGETMGGIWRNAVRRDHAAVQALSAEHLFVRDEHYIVRDGKVALIDEFSGRVAEDRALGDGLQQIVEARESVAVTGRRITRGRMTYQRFFRRYRRLAGMTGTAREVAGEFRAVYGLQVIALPPHRRSRRKYGRVRIFATEDRKWCAVAARAARIATQGRPVLLATRTIRASMALSDALTDAGLEHTLLNAAQDGDEAAIIAEAGRPGRITLATNMAGRGVDIQLDDAVRQAGGLHLILTELNEAARIDRQVIGRCARQGDPGTCEVYLSRDDGIVEKFGSRRARSFLGGWVHLRKAQRRAERLLAQARLDLLRHDLSRDEHLGFLGGSE</sequence>
<dbReference type="Pfam" id="PF01043">
    <property type="entry name" value="SecA_PP_bind"/>
    <property type="match status" value="1"/>
</dbReference>
<keyword evidence="7" id="KW-0653">Protein transport</keyword>
<keyword evidence="4" id="KW-0997">Cell inner membrane</keyword>
<keyword evidence="8" id="KW-1278">Translocase</keyword>
<dbReference type="PRINTS" id="PR00906">
    <property type="entry name" value="SECA"/>
</dbReference>
<evidence type="ECO:0000256" key="1">
    <source>
        <dbReference type="ARBA" id="ARBA00022448"/>
    </source>
</evidence>
<dbReference type="Gene3D" id="3.40.50.300">
    <property type="entry name" value="P-loop containing nucleotide triphosphate hydrolases"/>
    <property type="match status" value="2"/>
</dbReference>
<dbReference type="InterPro" id="IPR027417">
    <property type="entry name" value="P-loop_NTPase"/>
</dbReference>
<dbReference type="GO" id="GO:0006886">
    <property type="term" value="P:intracellular protein transport"/>
    <property type="evidence" value="ECO:0007669"/>
    <property type="project" value="InterPro"/>
</dbReference>
<evidence type="ECO:0000256" key="10">
    <source>
        <dbReference type="ARBA" id="ARBA00023136"/>
    </source>
</evidence>
<dbReference type="InterPro" id="IPR011115">
    <property type="entry name" value="SecA_DEAD"/>
</dbReference>
<feature type="domain" description="Helicase ATP-binding" evidence="11">
    <location>
        <begin position="131"/>
        <end position="325"/>
    </location>
</feature>
<comment type="caution">
    <text evidence="14">The sequence shown here is derived from an EMBL/GenBank/DDBJ whole genome shotgun (WGS) entry which is preliminary data.</text>
</comment>
<dbReference type="Gene3D" id="3.90.1440.10">
    <property type="entry name" value="SecA, preprotein cross-linking domain"/>
    <property type="match status" value="1"/>
</dbReference>
<accession>A0A369TKW3</accession>
<dbReference type="Pfam" id="PF21090">
    <property type="entry name" value="P-loop_SecA"/>
    <property type="match status" value="1"/>
</dbReference>
<dbReference type="GO" id="GO:0006605">
    <property type="term" value="P:protein targeting"/>
    <property type="evidence" value="ECO:0007669"/>
    <property type="project" value="InterPro"/>
</dbReference>
<protein>
    <submittedName>
        <fullName evidence="14">Uncharacterized protein</fullName>
    </submittedName>
</protein>
<name>A0A369TKW3_9RHOB</name>
<dbReference type="Proteomes" id="UP000253977">
    <property type="component" value="Unassembled WGS sequence"/>
</dbReference>
<dbReference type="FunFam" id="3.40.50.300:FF:000429">
    <property type="entry name" value="Preprotein translocase subunit SecA"/>
    <property type="match status" value="1"/>
</dbReference>
<feature type="domain" description="Helicase C-terminal" evidence="12">
    <location>
        <begin position="480"/>
        <end position="644"/>
    </location>
</feature>
<dbReference type="InterPro" id="IPR000185">
    <property type="entry name" value="SecA"/>
</dbReference>
<keyword evidence="6" id="KW-0067">ATP-binding</keyword>
<dbReference type="OrthoDB" id="9805579at2"/>
<proteinExistence type="predicted"/>
<dbReference type="Pfam" id="PF07517">
    <property type="entry name" value="SecA_DEAD"/>
    <property type="match status" value="1"/>
</dbReference>
<dbReference type="PROSITE" id="PS51194">
    <property type="entry name" value="HELICASE_CTER"/>
    <property type="match status" value="1"/>
</dbReference>
<gene>
    <name evidence="14" type="ORF">DU478_16540</name>
</gene>
<evidence type="ECO:0000256" key="9">
    <source>
        <dbReference type="ARBA" id="ARBA00023010"/>
    </source>
</evidence>
<dbReference type="GO" id="GO:0031522">
    <property type="term" value="C:cell envelope Sec protein transport complex"/>
    <property type="evidence" value="ECO:0007669"/>
    <property type="project" value="TreeGrafter"/>
</dbReference>
<dbReference type="InterPro" id="IPR014001">
    <property type="entry name" value="Helicase_ATP-bd"/>
</dbReference>
<keyword evidence="10" id="KW-0472">Membrane</keyword>
<evidence type="ECO:0000313" key="15">
    <source>
        <dbReference type="Proteomes" id="UP000253977"/>
    </source>
</evidence>
<evidence type="ECO:0000259" key="11">
    <source>
        <dbReference type="PROSITE" id="PS51192"/>
    </source>
</evidence>
<organism evidence="14 15">
    <name type="scientific">Thalassococcus profundi</name>
    <dbReference type="NCBI Taxonomy" id="2282382"/>
    <lineage>
        <taxon>Bacteria</taxon>
        <taxon>Pseudomonadati</taxon>
        <taxon>Pseudomonadota</taxon>
        <taxon>Alphaproteobacteria</taxon>
        <taxon>Rhodobacterales</taxon>
        <taxon>Roseobacteraceae</taxon>
        <taxon>Thalassococcus</taxon>
    </lineage>
</organism>
<dbReference type="PANTHER" id="PTHR30612:SF0">
    <property type="entry name" value="CHLOROPLAST PROTEIN-TRANSPORTING ATPASE"/>
    <property type="match status" value="1"/>
</dbReference>
<dbReference type="InterPro" id="IPR036670">
    <property type="entry name" value="SecA_X-link_sf"/>
</dbReference>
<keyword evidence="9" id="KW-0811">Translocation</keyword>
<dbReference type="PROSITE" id="PS51192">
    <property type="entry name" value="HELICASE_ATP_BIND_1"/>
    <property type="match status" value="1"/>
</dbReference>
<dbReference type="GO" id="GO:0017038">
    <property type="term" value="P:protein import"/>
    <property type="evidence" value="ECO:0007669"/>
    <property type="project" value="InterPro"/>
</dbReference>
<dbReference type="InterPro" id="IPR011130">
    <property type="entry name" value="SecA_preprotein_X-link_dom"/>
</dbReference>